<accession>A0A7J7L888</accession>
<sequence length="1465" mass="165254">CEGRCMRSFHALIGTGADSHCNTLGFSRAQLEVVKKFLCLNCKYKIHTCYACGKLGSSNKSSGAELKLVAFIGKIAFQDSENEDITTRAWNACAFVFGLFGASVALTPPPAARDHEIDEEIGTPIRNHIKFPFDKRPQLSNLQSIKSKMRKLVADDFAGERNVAKTSKSFGSMSVEAKSAGSNLRRRETHAFGRRVRPLEKSRLTDASRKSFKEGIIKSVLGKIPRPSMVDDSRSEPSLDAKDKNRIIALMESKSSSITKEDVTRNHIFPSTHANSSKHSIDKITMGMVEGYVRVNTMFHLLLQNKLSSYLAPFLHGKRYTSYGRHFTNVDKLKEVVDFCCGANDWNQIMKDKLLETGKKCSFKNFDIIRPKNDFNFEEKDWMKVKIGELPAGSELIIGLNPPYGVKAYLANKFIDKALEFKPKLVILIVPPETKRLDRKRVPYGLVWEDNQQFKGKSFYLPGSVDMKGNAMEQWNTTAPHLYLWSRPDVTAYHKAIALKQGHTCQEAKHSNNKEIEKEAKWLDFSEEIRMDISSDCGTYDDISKLFTNCGEISNRNTLFEENNQEERATVAPNYGCTKYQSPTKPNTESDEGNHMRCISDTRPDARRNGADSSPFRPAGLGHSSDAHENSSANEENNQEERVTVAPNYGCTKYKSPTKPSTESDEGNHMRGISDTQPDGKRNGADNSPFRPTGPGHPTDAHETSSANQTTLSEENNQEGRVRITLNFGCTKFQLCTNPSTKSDEENHLRGISDTRPDARNNSNGVDSSPFRPTDPDHLSDAHESSSVRVEIDEISNQNTLSEENNLEEPVKITPKYGCTKYQPRTNPNTKSDEGNHLRGISDTRSDARSNSADNSPFRPTDPRHPSDAHKTSSVRAEMEENIRNFRAIQPSTVENLDDIEMSYNYRTFWSSEHNHRWTPNINEVDEKYSGVMDTPQLVQIYGGPDYCSFQGRSYLSTLDTGFGIMPSQACIQYGLPGLVAESSHNSANSLVMNHNVPGFDEFNDENTHSFGAEMSLVGRSGVYCFPDPLYPPGPELLYPPGTEPVYPSGIESVYPFGTEPLYPPGTEPLYGWWRLDKEKPFNEEVKEISEVKWLECWMSYVRFLRLELEAPRISSERKREMGEEIKSLAKVWVTVLASLCYVYFIVSKISKGKLRLLSLLPVIALFTLLPMSLLTVHLCGLTALLVTWLANFRLLLFAFDQGPLSLERPIPGQSFISLLRFLSVACLPIKIKAQQTTKKGLKSPTNYAIKALLLAIVIHTYGYKKHLHRDVVLALNCCLTYFSAEIILAMCAAPAQAVLGLEIEPQFDEPYLSTSLQDFWGKRWNLIVPSILRPTVYYPIRTRILGKRWALTVAVVSTFVVSGLMHELFYYYLTRVMPTWEVTMFFVLHGFCLALEIIVKKAVGDRWRLHPVISRALTIGFVSISSFWFFFPQMTRHGVDEKVVQEYGILYRYVKDNVLRSVRG</sequence>
<dbReference type="OrthoDB" id="1077582at2759"/>
<evidence type="ECO:0000256" key="4">
    <source>
        <dbReference type="ARBA" id="ARBA00023136"/>
    </source>
</evidence>
<dbReference type="Pfam" id="PF26055">
    <property type="entry name" value="Mtase_EDM2"/>
    <property type="match status" value="1"/>
</dbReference>
<dbReference type="Pfam" id="PF13813">
    <property type="entry name" value="MBOAT_2"/>
    <property type="match status" value="1"/>
</dbReference>
<feature type="compositionally biased region" description="Basic and acidic residues" evidence="5">
    <location>
        <begin position="592"/>
        <end position="610"/>
    </location>
</feature>
<reference evidence="9 10" key="1">
    <citation type="journal article" date="2020" name="IScience">
        <title>Genome Sequencing of the Endangered Kingdonia uniflora (Circaeasteraceae, Ranunculales) Reveals Potential Mechanisms of Evolutionary Specialization.</title>
        <authorList>
            <person name="Sun Y."/>
            <person name="Deng T."/>
            <person name="Zhang A."/>
            <person name="Moore M.J."/>
            <person name="Landis J.B."/>
            <person name="Lin N."/>
            <person name="Zhang H."/>
            <person name="Zhang X."/>
            <person name="Huang J."/>
            <person name="Zhang X."/>
            <person name="Sun H."/>
            <person name="Wang H."/>
        </authorList>
    </citation>
    <scope>NUCLEOTIDE SEQUENCE [LARGE SCALE GENOMIC DNA]</scope>
    <source>
        <strain evidence="9">TB1705</strain>
        <tissue evidence="9">Leaf</tissue>
    </source>
</reference>
<dbReference type="GO" id="GO:0016020">
    <property type="term" value="C:membrane"/>
    <property type="evidence" value="ECO:0007669"/>
    <property type="project" value="UniProtKB-SubCell"/>
</dbReference>
<feature type="domain" description="Wax synthase" evidence="7">
    <location>
        <begin position="1305"/>
        <end position="1388"/>
    </location>
</feature>
<evidence type="ECO:0000256" key="2">
    <source>
        <dbReference type="ARBA" id="ARBA00022692"/>
    </source>
</evidence>
<feature type="transmembrane region" description="Helical" evidence="6">
    <location>
        <begin position="1380"/>
        <end position="1401"/>
    </location>
</feature>
<dbReference type="InterPro" id="IPR058939">
    <property type="entry name" value="Mtase_EDM2"/>
</dbReference>
<evidence type="ECO:0000256" key="6">
    <source>
        <dbReference type="SAM" id="Phobius"/>
    </source>
</evidence>
<gene>
    <name evidence="9" type="ORF">GIB67_039118</name>
</gene>
<feature type="compositionally biased region" description="Polar residues" evidence="5">
    <location>
        <begin position="795"/>
        <end position="804"/>
    </location>
</feature>
<dbReference type="EMBL" id="JACGCM010002552">
    <property type="protein sequence ID" value="KAF6138779.1"/>
    <property type="molecule type" value="Genomic_DNA"/>
</dbReference>
<proteinExistence type="predicted"/>
<feature type="region of interest" description="Disordered" evidence="5">
    <location>
        <begin position="736"/>
        <end position="875"/>
    </location>
</feature>
<evidence type="ECO:0000256" key="5">
    <source>
        <dbReference type="SAM" id="MobiDB-lite"/>
    </source>
</evidence>
<dbReference type="PANTHER" id="PTHR46235:SF3">
    <property type="entry name" value="PHD FINGER-CONTAINING PROTEIN DDB_G0268158"/>
    <property type="match status" value="1"/>
</dbReference>
<feature type="compositionally biased region" description="Polar residues" evidence="5">
    <location>
        <begin position="704"/>
        <end position="715"/>
    </location>
</feature>
<protein>
    <recommendedName>
        <fullName evidence="11">Wax synthase domain-containing protein</fullName>
    </recommendedName>
</protein>
<evidence type="ECO:0000256" key="1">
    <source>
        <dbReference type="ARBA" id="ARBA00004141"/>
    </source>
</evidence>
<feature type="non-terminal residue" evidence="9">
    <location>
        <position position="1"/>
    </location>
</feature>
<feature type="region of interest" description="Disordered" evidence="5">
    <location>
        <begin position="572"/>
        <end position="720"/>
    </location>
</feature>
<feature type="transmembrane region" description="Helical" evidence="6">
    <location>
        <begin position="1159"/>
        <end position="1191"/>
    </location>
</feature>
<feature type="compositionally biased region" description="Basic and acidic residues" evidence="5">
    <location>
        <begin position="774"/>
        <end position="792"/>
    </location>
</feature>
<dbReference type="Proteomes" id="UP000541444">
    <property type="component" value="Unassembled WGS sequence"/>
</dbReference>
<feature type="transmembrane region" description="Helical" evidence="6">
    <location>
        <begin position="1211"/>
        <end position="1230"/>
    </location>
</feature>
<keyword evidence="2 6" id="KW-0812">Transmembrane</keyword>
<keyword evidence="3 6" id="KW-1133">Transmembrane helix</keyword>
<evidence type="ECO:0008006" key="11">
    <source>
        <dbReference type="Google" id="ProtNLM"/>
    </source>
</evidence>
<keyword evidence="4 6" id="KW-0472">Membrane</keyword>
<evidence type="ECO:0000256" key="3">
    <source>
        <dbReference type="ARBA" id="ARBA00022989"/>
    </source>
</evidence>
<feature type="compositionally biased region" description="Basic and acidic residues" evidence="5">
    <location>
        <begin position="861"/>
        <end position="875"/>
    </location>
</feature>
<organism evidence="9 10">
    <name type="scientific">Kingdonia uniflora</name>
    <dbReference type="NCBI Taxonomy" id="39325"/>
    <lineage>
        <taxon>Eukaryota</taxon>
        <taxon>Viridiplantae</taxon>
        <taxon>Streptophyta</taxon>
        <taxon>Embryophyta</taxon>
        <taxon>Tracheophyta</taxon>
        <taxon>Spermatophyta</taxon>
        <taxon>Magnoliopsida</taxon>
        <taxon>Ranunculales</taxon>
        <taxon>Circaeasteraceae</taxon>
        <taxon>Kingdonia</taxon>
    </lineage>
</organism>
<feature type="compositionally biased region" description="Basic and acidic residues" evidence="5">
    <location>
        <begin position="742"/>
        <end position="759"/>
    </location>
</feature>
<dbReference type="InterPro" id="IPR032805">
    <property type="entry name" value="Wax_synthase_dom"/>
</dbReference>
<evidence type="ECO:0000313" key="9">
    <source>
        <dbReference type="EMBL" id="KAF6138779.1"/>
    </source>
</evidence>
<evidence type="ECO:0000259" key="8">
    <source>
        <dbReference type="Pfam" id="PF26055"/>
    </source>
</evidence>
<feature type="transmembrane region" description="Helical" evidence="6">
    <location>
        <begin position="1413"/>
        <end position="1432"/>
    </location>
</feature>
<keyword evidence="10" id="KW-1185">Reference proteome</keyword>
<feature type="domain" description="DM2" evidence="8">
    <location>
        <begin position="330"/>
        <end position="498"/>
    </location>
</feature>
<evidence type="ECO:0000313" key="10">
    <source>
        <dbReference type="Proteomes" id="UP000541444"/>
    </source>
</evidence>
<comment type="subcellular location">
    <subcellularLocation>
        <location evidence="1">Membrane</location>
        <topology evidence="1">Multi-pass membrane protein</topology>
    </subcellularLocation>
</comment>
<feature type="transmembrane region" description="Helical" evidence="6">
    <location>
        <begin position="1350"/>
        <end position="1374"/>
    </location>
</feature>
<dbReference type="PANTHER" id="PTHR46235">
    <property type="entry name" value="PHD FINGER-CONTAINING PROTEIN DDB_G0268158"/>
    <property type="match status" value="1"/>
</dbReference>
<evidence type="ECO:0000259" key="7">
    <source>
        <dbReference type="Pfam" id="PF13813"/>
    </source>
</evidence>
<feature type="transmembrane region" description="Helical" evidence="6">
    <location>
        <begin position="1128"/>
        <end position="1147"/>
    </location>
</feature>
<comment type="caution">
    <text evidence="9">The sequence shown here is derived from an EMBL/GenBank/DDBJ whole genome shotgun (WGS) entry which is preliminary data.</text>
</comment>
<feature type="compositionally biased region" description="Basic and acidic residues" evidence="5">
    <location>
        <begin position="831"/>
        <end position="848"/>
    </location>
</feature>
<name>A0A7J7L888_9MAGN</name>